<protein>
    <submittedName>
        <fullName evidence="1">Uncharacterized protein</fullName>
    </submittedName>
</protein>
<sequence length="51" mass="6061">MQMEQSILLNLKTMNGYLISSTMKLFPQLRQHPVMKFIRNHPVCCTNQLPW</sequence>
<name>A0A0A9AZ20_ARUDO</name>
<reference evidence="1" key="1">
    <citation type="submission" date="2014-09" db="EMBL/GenBank/DDBJ databases">
        <authorList>
            <person name="Magalhaes I.L.F."/>
            <person name="Oliveira U."/>
            <person name="Santos F.R."/>
            <person name="Vidigal T.H.D.A."/>
            <person name="Brescovit A.D."/>
            <person name="Santos A.J."/>
        </authorList>
    </citation>
    <scope>NUCLEOTIDE SEQUENCE</scope>
    <source>
        <tissue evidence="1">Shoot tissue taken approximately 20 cm above the soil surface</tissue>
    </source>
</reference>
<proteinExistence type="predicted"/>
<reference evidence="1" key="2">
    <citation type="journal article" date="2015" name="Data Brief">
        <title>Shoot transcriptome of the giant reed, Arundo donax.</title>
        <authorList>
            <person name="Barrero R.A."/>
            <person name="Guerrero F.D."/>
            <person name="Moolhuijzen P."/>
            <person name="Goolsby J.A."/>
            <person name="Tidwell J."/>
            <person name="Bellgard S.E."/>
            <person name="Bellgard M.I."/>
        </authorList>
    </citation>
    <scope>NUCLEOTIDE SEQUENCE</scope>
    <source>
        <tissue evidence="1">Shoot tissue taken approximately 20 cm above the soil surface</tissue>
    </source>
</reference>
<dbReference type="AlphaFoldDB" id="A0A0A9AZ20"/>
<dbReference type="EMBL" id="GBRH01243760">
    <property type="protein sequence ID" value="JAD54135.1"/>
    <property type="molecule type" value="Transcribed_RNA"/>
</dbReference>
<organism evidence="1">
    <name type="scientific">Arundo donax</name>
    <name type="common">Giant reed</name>
    <name type="synonym">Donax arundinaceus</name>
    <dbReference type="NCBI Taxonomy" id="35708"/>
    <lineage>
        <taxon>Eukaryota</taxon>
        <taxon>Viridiplantae</taxon>
        <taxon>Streptophyta</taxon>
        <taxon>Embryophyta</taxon>
        <taxon>Tracheophyta</taxon>
        <taxon>Spermatophyta</taxon>
        <taxon>Magnoliopsida</taxon>
        <taxon>Liliopsida</taxon>
        <taxon>Poales</taxon>
        <taxon>Poaceae</taxon>
        <taxon>PACMAD clade</taxon>
        <taxon>Arundinoideae</taxon>
        <taxon>Arundineae</taxon>
        <taxon>Arundo</taxon>
    </lineage>
</organism>
<evidence type="ECO:0000313" key="1">
    <source>
        <dbReference type="EMBL" id="JAD54135.1"/>
    </source>
</evidence>
<accession>A0A0A9AZ20</accession>